<feature type="domain" description="RmlD-like substrate binding" evidence="7">
    <location>
        <begin position="1"/>
        <end position="283"/>
    </location>
</feature>
<dbReference type="CDD" id="cd05254">
    <property type="entry name" value="dTDP_HR_like_SDR_e"/>
    <property type="match status" value="1"/>
</dbReference>
<name>A0ABS6J458_9RHOB</name>
<dbReference type="InterPro" id="IPR029903">
    <property type="entry name" value="RmlD-like-bd"/>
</dbReference>
<accession>A0ABS6J458</accession>
<evidence type="ECO:0000256" key="2">
    <source>
        <dbReference type="ARBA" id="ARBA00010944"/>
    </source>
</evidence>
<evidence type="ECO:0000313" key="8">
    <source>
        <dbReference type="EMBL" id="MBU9698267.1"/>
    </source>
</evidence>
<dbReference type="NCBIfam" id="TIGR01214">
    <property type="entry name" value="rmlD"/>
    <property type="match status" value="1"/>
</dbReference>
<keyword evidence="6" id="KW-0521">NADP</keyword>
<dbReference type="PANTHER" id="PTHR10491">
    <property type="entry name" value="DTDP-4-DEHYDRORHAMNOSE REDUCTASE"/>
    <property type="match status" value="1"/>
</dbReference>
<evidence type="ECO:0000256" key="5">
    <source>
        <dbReference type="ARBA" id="ARBA00048200"/>
    </source>
</evidence>
<dbReference type="GO" id="GO:0008831">
    <property type="term" value="F:dTDP-4-dehydrorhamnose reductase activity"/>
    <property type="evidence" value="ECO:0007669"/>
    <property type="project" value="UniProtKB-EC"/>
</dbReference>
<proteinExistence type="inferred from homology"/>
<comment type="cofactor">
    <cofactor evidence="6">
        <name>Mg(2+)</name>
        <dbReference type="ChEBI" id="CHEBI:18420"/>
    </cofactor>
    <text evidence="6">Binds 1 Mg(2+) ion per monomer.</text>
</comment>
<evidence type="ECO:0000259" key="7">
    <source>
        <dbReference type="Pfam" id="PF04321"/>
    </source>
</evidence>
<dbReference type="Gene3D" id="3.40.50.720">
    <property type="entry name" value="NAD(P)-binding Rossmann-like Domain"/>
    <property type="match status" value="1"/>
</dbReference>
<comment type="caution">
    <text evidence="8">The sequence shown here is derived from an EMBL/GenBank/DDBJ whole genome shotgun (WGS) entry which is preliminary data.</text>
</comment>
<comment type="similarity">
    <text evidence="2 6">Belongs to the dTDP-4-dehydrorhamnose reductase family.</text>
</comment>
<dbReference type="InterPro" id="IPR036291">
    <property type="entry name" value="NAD(P)-bd_dom_sf"/>
</dbReference>
<keyword evidence="9" id="KW-1185">Reference proteome</keyword>
<dbReference type="PANTHER" id="PTHR10491:SF4">
    <property type="entry name" value="METHIONINE ADENOSYLTRANSFERASE 2 SUBUNIT BETA"/>
    <property type="match status" value="1"/>
</dbReference>
<evidence type="ECO:0000256" key="6">
    <source>
        <dbReference type="RuleBase" id="RU364082"/>
    </source>
</evidence>
<evidence type="ECO:0000313" key="9">
    <source>
        <dbReference type="Proteomes" id="UP000731907"/>
    </source>
</evidence>
<dbReference type="InterPro" id="IPR005913">
    <property type="entry name" value="dTDP_dehydrorham_reduct"/>
</dbReference>
<dbReference type="EC" id="1.1.1.133" evidence="3 6"/>
<evidence type="ECO:0000256" key="3">
    <source>
        <dbReference type="ARBA" id="ARBA00012929"/>
    </source>
</evidence>
<protein>
    <recommendedName>
        <fullName evidence="4 6">dTDP-4-dehydrorhamnose reductase</fullName>
        <ecNumber evidence="3 6">1.1.1.133</ecNumber>
    </recommendedName>
</protein>
<comment type="pathway">
    <text evidence="1 6">Carbohydrate biosynthesis; dTDP-L-rhamnose biosynthesis.</text>
</comment>
<dbReference type="SUPFAM" id="SSF51735">
    <property type="entry name" value="NAD(P)-binding Rossmann-fold domains"/>
    <property type="match status" value="1"/>
</dbReference>
<keyword evidence="6 8" id="KW-0560">Oxidoreductase</keyword>
<gene>
    <name evidence="8" type="primary">rfbD</name>
    <name evidence="8" type="ORF">GU927_010465</name>
</gene>
<dbReference type="EMBL" id="JAAATX020000006">
    <property type="protein sequence ID" value="MBU9698267.1"/>
    <property type="molecule type" value="Genomic_DNA"/>
</dbReference>
<dbReference type="RefSeq" id="WP_161762377.1">
    <property type="nucleotide sequence ID" value="NZ_JAAATX020000006.1"/>
</dbReference>
<comment type="catalytic activity">
    <reaction evidence="5 6">
        <text>dTDP-beta-L-rhamnose + NADP(+) = dTDP-4-dehydro-beta-L-rhamnose + NADPH + H(+)</text>
        <dbReference type="Rhea" id="RHEA:21796"/>
        <dbReference type="ChEBI" id="CHEBI:15378"/>
        <dbReference type="ChEBI" id="CHEBI:57510"/>
        <dbReference type="ChEBI" id="CHEBI:57783"/>
        <dbReference type="ChEBI" id="CHEBI:58349"/>
        <dbReference type="ChEBI" id="CHEBI:62830"/>
        <dbReference type="EC" id="1.1.1.133"/>
    </reaction>
</comment>
<dbReference type="Proteomes" id="UP000731907">
    <property type="component" value="Unassembled WGS sequence"/>
</dbReference>
<sequence length="284" mass="29883">MRLLVFGQTGQVARELARRLPPDVTATFLSRSDADLMQPATCAAAITARDMDAVINAAAWTAVDKAESEETAATTVNGDSPAAMARACAAKGVPFLHISTDYVFDGRGDTPFAPDHPTAPLNAYGRSKLAGETAIRASGARHLILRTSWVVSAHGTNFLRTMLRLGAERPSLNVVADQHGAPTPAAAIADALLTATRAMTQGAAGGTHHFAGTPDTTWADFARAIMAGAGLPCDINDIPTSAYPTPAARPANSRLDCSTFTRDFGIPRPDWRAHLAGILQELRT</sequence>
<evidence type="ECO:0000256" key="4">
    <source>
        <dbReference type="ARBA" id="ARBA00017099"/>
    </source>
</evidence>
<organism evidence="8 9">
    <name type="scientific">Paragemmobacter amnigenus</name>
    <dbReference type="NCBI Taxonomy" id="2852097"/>
    <lineage>
        <taxon>Bacteria</taxon>
        <taxon>Pseudomonadati</taxon>
        <taxon>Pseudomonadota</taxon>
        <taxon>Alphaproteobacteria</taxon>
        <taxon>Rhodobacterales</taxon>
        <taxon>Paracoccaceae</taxon>
        <taxon>Paragemmobacter</taxon>
    </lineage>
</organism>
<dbReference type="Pfam" id="PF04321">
    <property type="entry name" value="RmlD_sub_bind"/>
    <property type="match status" value="1"/>
</dbReference>
<dbReference type="Gene3D" id="3.90.25.10">
    <property type="entry name" value="UDP-galactose 4-epimerase, domain 1"/>
    <property type="match status" value="1"/>
</dbReference>
<comment type="function">
    <text evidence="6">Catalyzes the reduction of dTDP-6-deoxy-L-lyxo-4-hexulose to yield dTDP-L-rhamnose.</text>
</comment>
<reference evidence="8 9" key="1">
    <citation type="submission" date="2021-06" db="EMBL/GenBank/DDBJ databases">
        <title>Rhodobacteraceae bacterium strain HSP-20.</title>
        <authorList>
            <person name="Chen W.-M."/>
        </authorList>
    </citation>
    <scope>NUCLEOTIDE SEQUENCE [LARGE SCALE GENOMIC DNA]</scope>
    <source>
        <strain evidence="8 9">HSP-20</strain>
    </source>
</reference>
<evidence type="ECO:0000256" key="1">
    <source>
        <dbReference type="ARBA" id="ARBA00004781"/>
    </source>
</evidence>